<comment type="similarity">
    <text evidence="8">Belongs to the polysaccharide lyase 1 family.</text>
</comment>
<dbReference type="Proteomes" id="UP000243499">
    <property type="component" value="Chromosome 3"/>
</dbReference>
<feature type="domain" description="Pectate lyase" evidence="9">
    <location>
        <begin position="135"/>
        <end position="330"/>
    </location>
</feature>
<dbReference type="InterPro" id="IPR002022">
    <property type="entry name" value="Pec_lyase"/>
</dbReference>
<sequence>MVFLIFLCFSSFLPHYSISSPLPLPIDSSSAAGREGVQDLVRSMNMSLHRRMLGDDCGTGNPVDDCWRCDPSWADNRQGLADCAIGFGRDAAGGKNGKTYVVTDPSDDDPAAPAPGTLRYGLIQEEPLWITFARDMIIRPTEELVVASHKTVDGRGADVVVGDGGACFVLHNVSNVIIHGIAVCHCKPARTPLASSSSAGGGLSDGDGITVFRSTDVWVDHCTLEACTDGLIDVTDASTRVTLSNNLLRNHDKAMLLGHSDDFPDDKDMKVTVAFNRFGPGLVQRMPRCRFGLFHVINNDYINWQMYAIGGSASPTILSHGNRFLADKDKEVTKRDGAPESEWSTWTWISEGDMMLNGAFFRSSGSPKPDVNTPSFAKSVSSVSSMTASVGVLSCKVGSPC</sequence>
<evidence type="ECO:0000256" key="2">
    <source>
        <dbReference type="ARBA" id="ARBA00005220"/>
    </source>
</evidence>
<comment type="pathway">
    <text evidence="2 8">Glycan metabolism; pectin degradation; 2-dehydro-3-deoxy-D-gluconate from pectin: step 2/5.</text>
</comment>
<feature type="signal peptide" evidence="8">
    <location>
        <begin position="1"/>
        <end position="19"/>
    </location>
</feature>
<dbReference type="PRINTS" id="PR00807">
    <property type="entry name" value="AMBALLERGEN"/>
</dbReference>
<gene>
    <name evidence="10" type="ORF">PAHAL_3G422800</name>
</gene>
<dbReference type="UniPathway" id="UPA00545">
    <property type="reaction ID" value="UER00824"/>
</dbReference>
<dbReference type="PANTHER" id="PTHR31683:SF187">
    <property type="entry name" value="PECTATE LYASE 18-RELATED"/>
    <property type="match status" value="1"/>
</dbReference>
<evidence type="ECO:0000256" key="1">
    <source>
        <dbReference type="ARBA" id="ARBA00000695"/>
    </source>
</evidence>
<evidence type="ECO:0000256" key="4">
    <source>
        <dbReference type="ARBA" id="ARBA00022723"/>
    </source>
</evidence>
<dbReference type="InterPro" id="IPR011050">
    <property type="entry name" value="Pectin_lyase_fold/virulence"/>
</dbReference>
<dbReference type="EMBL" id="CM008048">
    <property type="protein sequence ID" value="PAN20920.1"/>
    <property type="molecule type" value="Genomic_DNA"/>
</dbReference>
<comment type="catalytic activity">
    <reaction evidence="1 8">
        <text>Eliminative cleavage of (1-&gt;4)-alpha-D-galacturonan to give oligosaccharides with 4-deoxy-alpha-D-galact-4-enuronosyl groups at their non-reducing ends.</text>
        <dbReference type="EC" id="4.2.2.2"/>
    </reaction>
</comment>
<feature type="chain" id="PRO_5015374829" description="Pectate lyase" evidence="8">
    <location>
        <begin position="20"/>
        <end position="401"/>
    </location>
</feature>
<dbReference type="EC" id="4.2.2.2" evidence="3 8"/>
<dbReference type="SMART" id="SM00656">
    <property type="entry name" value="Amb_all"/>
    <property type="match status" value="1"/>
</dbReference>
<proteinExistence type="inferred from homology"/>
<organism evidence="10">
    <name type="scientific">Panicum hallii</name>
    <dbReference type="NCBI Taxonomy" id="206008"/>
    <lineage>
        <taxon>Eukaryota</taxon>
        <taxon>Viridiplantae</taxon>
        <taxon>Streptophyta</taxon>
        <taxon>Embryophyta</taxon>
        <taxon>Tracheophyta</taxon>
        <taxon>Spermatophyta</taxon>
        <taxon>Magnoliopsida</taxon>
        <taxon>Liliopsida</taxon>
        <taxon>Poales</taxon>
        <taxon>Poaceae</taxon>
        <taxon>PACMAD clade</taxon>
        <taxon>Panicoideae</taxon>
        <taxon>Panicodae</taxon>
        <taxon>Paniceae</taxon>
        <taxon>Panicinae</taxon>
        <taxon>Panicum</taxon>
        <taxon>Panicum sect. Panicum</taxon>
    </lineage>
</organism>
<dbReference type="PANTHER" id="PTHR31683">
    <property type="entry name" value="PECTATE LYASE 18-RELATED"/>
    <property type="match status" value="1"/>
</dbReference>
<evidence type="ECO:0000313" key="10">
    <source>
        <dbReference type="EMBL" id="PAN20920.1"/>
    </source>
</evidence>
<dbReference type="Pfam" id="PF00544">
    <property type="entry name" value="Pectate_lyase_4"/>
    <property type="match status" value="1"/>
</dbReference>
<evidence type="ECO:0000256" key="6">
    <source>
        <dbReference type="ARBA" id="ARBA00022837"/>
    </source>
</evidence>
<evidence type="ECO:0000259" key="9">
    <source>
        <dbReference type="SMART" id="SM00656"/>
    </source>
</evidence>
<keyword evidence="6 8" id="KW-0106">Calcium</keyword>
<dbReference type="InterPro" id="IPR045032">
    <property type="entry name" value="PEL"/>
</dbReference>
<evidence type="ECO:0000256" key="5">
    <source>
        <dbReference type="ARBA" id="ARBA00022729"/>
    </source>
</evidence>
<dbReference type="AlphaFoldDB" id="A0A2S3HDV6"/>
<comment type="cofactor">
    <cofactor evidence="8">
        <name>Ca(2+)</name>
        <dbReference type="ChEBI" id="CHEBI:29108"/>
    </cofactor>
    <text evidence="8">Binds 1 Ca(2+) ion. Required for its activity.</text>
</comment>
<name>A0A2S3HDV6_9POAL</name>
<evidence type="ECO:0000256" key="3">
    <source>
        <dbReference type="ARBA" id="ARBA00012272"/>
    </source>
</evidence>
<keyword evidence="7 8" id="KW-0456">Lyase</keyword>
<dbReference type="InterPro" id="IPR012334">
    <property type="entry name" value="Pectin_lyas_fold"/>
</dbReference>
<dbReference type="GO" id="GO:0030570">
    <property type="term" value="F:pectate lyase activity"/>
    <property type="evidence" value="ECO:0007669"/>
    <property type="project" value="UniProtKB-EC"/>
</dbReference>
<protein>
    <recommendedName>
        <fullName evidence="3 8">Pectate lyase</fullName>
        <ecNumber evidence="3 8">4.2.2.2</ecNumber>
    </recommendedName>
</protein>
<accession>A0A2S3HDV6</accession>
<dbReference type="Gene3D" id="2.160.20.10">
    <property type="entry name" value="Single-stranded right-handed beta-helix, Pectin lyase-like"/>
    <property type="match status" value="1"/>
</dbReference>
<keyword evidence="4 8" id="KW-0479">Metal-binding</keyword>
<dbReference type="GO" id="GO:0045490">
    <property type="term" value="P:pectin catabolic process"/>
    <property type="evidence" value="ECO:0007669"/>
    <property type="project" value="UniProtKB-UniPathway"/>
</dbReference>
<dbReference type="Gramene" id="PAN20920">
    <property type="protein sequence ID" value="PAN20920"/>
    <property type="gene ID" value="PAHAL_3G422800"/>
</dbReference>
<evidence type="ECO:0000256" key="8">
    <source>
        <dbReference type="RuleBase" id="RU361123"/>
    </source>
</evidence>
<dbReference type="GO" id="GO:0046872">
    <property type="term" value="F:metal ion binding"/>
    <property type="evidence" value="ECO:0007669"/>
    <property type="project" value="UniProtKB-KW"/>
</dbReference>
<reference evidence="10" key="1">
    <citation type="submission" date="2018-04" db="EMBL/GenBank/DDBJ databases">
        <title>WGS assembly of Panicum hallii.</title>
        <authorList>
            <person name="Lovell J."/>
            <person name="Jenkins J."/>
            <person name="Lowry D."/>
            <person name="Mamidi S."/>
            <person name="Sreedasyam A."/>
            <person name="Weng X."/>
            <person name="Barry K."/>
            <person name="Bonette J."/>
            <person name="Campitelli B."/>
            <person name="Daum C."/>
            <person name="Gordon S."/>
            <person name="Gould B."/>
            <person name="Lipzen A."/>
            <person name="Macqueen A."/>
            <person name="Palacio-Mejia J."/>
            <person name="Plott C."/>
            <person name="Shakirov E."/>
            <person name="Shu S."/>
            <person name="Yoshinaga Y."/>
            <person name="Zane M."/>
            <person name="Rokhsar D."/>
            <person name="Grimwood J."/>
            <person name="Schmutz J."/>
            <person name="Juenger T."/>
        </authorList>
    </citation>
    <scope>NUCLEOTIDE SEQUENCE [LARGE SCALE GENOMIC DNA]</scope>
    <source>
        <strain evidence="10">FIL2</strain>
    </source>
</reference>
<evidence type="ECO:0000256" key="7">
    <source>
        <dbReference type="ARBA" id="ARBA00023239"/>
    </source>
</evidence>
<keyword evidence="5 8" id="KW-0732">Signal</keyword>
<dbReference type="SUPFAM" id="SSF51126">
    <property type="entry name" value="Pectin lyase-like"/>
    <property type="match status" value="1"/>
</dbReference>
<dbReference type="InterPro" id="IPR018082">
    <property type="entry name" value="AmbAllergen"/>
</dbReference>